<dbReference type="PANTHER" id="PTHR48010:SF76">
    <property type="entry name" value="INACTIVE RECEPTOR KINASE RLK902-RELATED"/>
    <property type="match status" value="1"/>
</dbReference>
<dbReference type="Gene3D" id="3.30.200.20">
    <property type="entry name" value="Phosphorylase Kinase, domain 1"/>
    <property type="match status" value="1"/>
</dbReference>
<evidence type="ECO:0000259" key="15">
    <source>
        <dbReference type="PROSITE" id="PS50011"/>
    </source>
</evidence>
<dbReference type="InterPro" id="IPR013210">
    <property type="entry name" value="LRR_N_plant-typ"/>
</dbReference>
<keyword evidence="4 13" id="KW-0812">Transmembrane</keyword>
<dbReference type="PANTHER" id="PTHR48010">
    <property type="entry name" value="OS05G0588300 PROTEIN"/>
    <property type="match status" value="1"/>
</dbReference>
<feature type="transmembrane region" description="Helical" evidence="13">
    <location>
        <begin position="246"/>
        <end position="269"/>
    </location>
</feature>
<evidence type="ECO:0000256" key="8">
    <source>
        <dbReference type="ARBA" id="ARBA00022840"/>
    </source>
</evidence>
<dbReference type="Gene3D" id="1.10.510.10">
    <property type="entry name" value="Transferase(Phosphotransferase) domain 1"/>
    <property type="match status" value="1"/>
</dbReference>
<accession>A0AAD8HQL4</accession>
<dbReference type="EMBL" id="JAUIZM010000008">
    <property type="protein sequence ID" value="KAK1371051.1"/>
    <property type="molecule type" value="Genomic_DNA"/>
</dbReference>
<evidence type="ECO:0000313" key="16">
    <source>
        <dbReference type="EMBL" id="KAK1371051.1"/>
    </source>
</evidence>
<dbReference type="FunFam" id="3.30.200.20:FF:000307">
    <property type="entry name" value="pollen receptor-like kinase 1"/>
    <property type="match status" value="1"/>
</dbReference>
<keyword evidence="16" id="KW-0418">Kinase</keyword>
<organism evidence="16 17">
    <name type="scientific">Heracleum sosnowskyi</name>
    <dbReference type="NCBI Taxonomy" id="360622"/>
    <lineage>
        <taxon>Eukaryota</taxon>
        <taxon>Viridiplantae</taxon>
        <taxon>Streptophyta</taxon>
        <taxon>Embryophyta</taxon>
        <taxon>Tracheophyta</taxon>
        <taxon>Spermatophyta</taxon>
        <taxon>Magnoliopsida</taxon>
        <taxon>eudicotyledons</taxon>
        <taxon>Gunneridae</taxon>
        <taxon>Pentapetalae</taxon>
        <taxon>asterids</taxon>
        <taxon>campanulids</taxon>
        <taxon>Apiales</taxon>
        <taxon>Apiaceae</taxon>
        <taxon>Apioideae</taxon>
        <taxon>apioid superclade</taxon>
        <taxon>Tordylieae</taxon>
        <taxon>Tordyliinae</taxon>
        <taxon>Heracleum</taxon>
    </lineage>
</organism>
<evidence type="ECO:0000256" key="2">
    <source>
        <dbReference type="ARBA" id="ARBA00022553"/>
    </source>
</evidence>
<keyword evidence="8 12" id="KW-0067">ATP-binding</keyword>
<dbReference type="GO" id="GO:0016020">
    <property type="term" value="C:membrane"/>
    <property type="evidence" value="ECO:0007669"/>
    <property type="project" value="UniProtKB-SubCell"/>
</dbReference>
<keyword evidence="5 14" id="KW-0732">Signal</keyword>
<dbReference type="InterPro" id="IPR001245">
    <property type="entry name" value="Ser-Thr/Tyr_kinase_cat_dom"/>
</dbReference>
<reference evidence="16" key="2">
    <citation type="submission" date="2023-05" db="EMBL/GenBank/DDBJ databases">
        <authorList>
            <person name="Schelkunov M.I."/>
        </authorList>
    </citation>
    <scope>NUCLEOTIDE SEQUENCE</scope>
    <source>
        <strain evidence="16">Hsosn_3</strain>
        <tissue evidence="16">Leaf</tissue>
    </source>
</reference>
<dbReference type="Proteomes" id="UP001237642">
    <property type="component" value="Unassembled WGS sequence"/>
</dbReference>
<dbReference type="InterPro" id="IPR032675">
    <property type="entry name" value="LRR_dom_sf"/>
</dbReference>
<protein>
    <submittedName>
        <fullName evidence="16">Inactive receptor kinase</fullName>
    </submittedName>
</protein>
<dbReference type="CDD" id="cd14066">
    <property type="entry name" value="STKc_IRAK"/>
    <property type="match status" value="1"/>
</dbReference>
<dbReference type="FunFam" id="3.80.10.10:FF:000234">
    <property type="entry name" value="Probable inactive receptor kinase RLK902"/>
    <property type="match status" value="1"/>
</dbReference>
<sequence>MVALVLLLVLTVSVTSVSSDLAGDRTALLSLRAAVAGRTLLWDAAKTDPCQWTGVHCDGNRVTALRLPGVSISGELPAGIFGNLTELRTLSLRFNALTGELPGDLGNCVGLRNLYLQGNRFSGELPEFLFGLENLVRLNLAENNFSGRISNGFNKMTRLRTLYLENNRFVGSVPDLNVIGPNLAQFNVSNNLFNGSIPKSLQSMPVSAFVGNELCGRPLKTDCVDAKNISIGGEKKDDDGGLSGGAIAGIVIGSVVGVLVLLVLLIVCCRKKRSKKTSSVDVANVANVKSREAEDEKMAENGGGGNGFSVAAAAAAAMMGTGKVDTVNSGANKKLVFFGNVVGRDKMFDLEDLLRASAEVLGKGTFGTAYKAVLEAGIVVAVKRLKDVTVSENEFREKIEAVGAMDHENLVPLKAYYYSREEKLLVYDYMPMGSLSALLHGNKGSGRTPLNWELRSNIALGAARGIEYLHSRGPNVSHGNIKSSNVLITKTNKARVSDFGLAHLVGASATTNRIAGYRAPEVTDSHKVSQKADVYSFGVLLLELLTGKAPTHALLNEEGVDLPRWVQSIVREEWSSEVFDLELLRYQNVEDEMVQLLQLAIDCAAQFPDQRPTMSEVTRQIEALCGSNVLDDQNPKPDIY</sequence>
<dbReference type="Pfam" id="PF07714">
    <property type="entry name" value="PK_Tyr_Ser-Thr"/>
    <property type="match status" value="1"/>
</dbReference>
<keyword evidence="16" id="KW-0808">Transferase</keyword>
<gene>
    <name evidence="16" type="ORF">POM88_037143</name>
</gene>
<evidence type="ECO:0000256" key="11">
    <source>
        <dbReference type="ARBA" id="ARBA00023170"/>
    </source>
</evidence>
<feature type="chain" id="PRO_5042179664" evidence="14">
    <location>
        <begin position="20"/>
        <end position="640"/>
    </location>
</feature>
<keyword evidence="3" id="KW-0433">Leucine-rich repeat</keyword>
<feature type="binding site" evidence="12">
    <location>
        <position position="383"/>
    </location>
    <ligand>
        <name>ATP</name>
        <dbReference type="ChEBI" id="CHEBI:30616"/>
    </ligand>
</feature>
<dbReference type="InterPro" id="IPR011009">
    <property type="entry name" value="Kinase-like_dom_sf"/>
</dbReference>
<keyword evidence="11 16" id="KW-0675">Receptor</keyword>
<keyword evidence="6" id="KW-0677">Repeat</keyword>
<name>A0AAD8HQL4_9APIA</name>
<dbReference type="Pfam" id="PF00560">
    <property type="entry name" value="LRR_1"/>
    <property type="match status" value="3"/>
</dbReference>
<feature type="signal peptide" evidence="14">
    <location>
        <begin position="1"/>
        <end position="19"/>
    </location>
</feature>
<keyword evidence="17" id="KW-1185">Reference proteome</keyword>
<dbReference type="InterPro" id="IPR000719">
    <property type="entry name" value="Prot_kinase_dom"/>
</dbReference>
<evidence type="ECO:0000256" key="4">
    <source>
        <dbReference type="ARBA" id="ARBA00022692"/>
    </source>
</evidence>
<evidence type="ECO:0000256" key="6">
    <source>
        <dbReference type="ARBA" id="ARBA00022737"/>
    </source>
</evidence>
<evidence type="ECO:0000256" key="13">
    <source>
        <dbReference type="SAM" id="Phobius"/>
    </source>
</evidence>
<dbReference type="PROSITE" id="PS50011">
    <property type="entry name" value="PROTEIN_KINASE_DOM"/>
    <property type="match status" value="1"/>
</dbReference>
<keyword evidence="10 13" id="KW-0472">Membrane</keyword>
<dbReference type="Pfam" id="PF08263">
    <property type="entry name" value="LRRNT_2"/>
    <property type="match status" value="1"/>
</dbReference>
<proteinExistence type="predicted"/>
<keyword evidence="7 12" id="KW-0547">Nucleotide-binding</keyword>
<dbReference type="PROSITE" id="PS00107">
    <property type="entry name" value="PROTEIN_KINASE_ATP"/>
    <property type="match status" value="1"/>
</dbReference>
<dbReference type="GO" id="GO:0004672">
    <property type="term" value="F:protein kinase activity"/>
    <property type="evidence" value="ECO:0007669"/>
    <property type="project" value="InterPro"/>
</dbReference>
<evidence type="ECO:0000256" key="9">
    <source>
        <dbReference type="ARBA" id="ARBA00022989"/>
    </source>
</evidence>
<evidence type="ECO:0000256" key="12">
    <source>
        <dbReference type="PROSITE-ProRule" id="PRU10141"/>
    </source>
</evidence>
<comment type="subcellular location">
    <subcellularLocation>
        <location evidence="1">Membrane</location>
    </subcellularLocation>
</comment>
<evidence type="ECO:0000256" key="3">
    <source>
        <dbReference type="ARBA" id="ARBA00022614"/>
    </source>
</evidence>
<dbReference type="SUPFAM" id="SSF56112">
    <property type="entry name" value="Protein kinase-like (PK-like)"/>
    <property type="match status" value="1"/>
</dbReference>
<keyword evidence="2" id="KW-0597">Phosphoprotein</keyword>
<keyword evidence="9 13" id="KW-1133">Transmembrane helix</keyword>
<evidence type="ECO:0000256" key="5">
    <source>
        <dbReference type="ARBA" id="ARBA00022729"/>
    </source>
</evidence>
<dbReference type="InterPro" id="IPR017441">
    <property type="entry name" value="Protein_kinase_ATP_BS"/>
</dbReference>
<dbReference type="InterPro" id="IPR001611">
    <property type="entry name" value="Leu-rich_rpt"/>
</dbReference>
<feature type="domain" description="Protein kinase" evidence="15">
    <location>
        <begin position="355"/>
        <end position="624"/>
    </location>
</feature>
<dbReference type="GO" id="GO:0005524">
    <property type="term" value="F:ATP binding"/>
    <property type="evidence" value="ECO:0007669"/>
    <property type="project" value="UniProtKB-UniRule"/>
</dbReference>
<evidence type="ECO:0000313" key="17">
    <source>
        <dbReference type="Proteomes" id="UP001237642"/>
    </source>
</evidence>
<dbReference type="FunFam" id="1.10.510.10:FF:000585">
    <property type="entry name" value="Probable inactive receptor kinase At1g48480"/>
    <property type="match status" value="1"/>
</dbReference>
<evidence type="ECO:0000256" key="1">
    <source>
        <dbReference type="ARBA" id="ARBA00004370"/>
    </source>
</evidence>
<dbReference type="AlphaFoldDB" id="A0AAD8HQL4"/>
<reference evidence="16" key="1">
    <citation type="submission" date="2023-02" db="EMBL/GenBank/DDBJ databases">
        <title>Genome of toxic invasive species Heracleum sosnowskyi carries increased number of genes despite the absence of recent whole-genome duplications.</title>
        <authorList>
            <person name="Schelkunov M."/>
            <person name="Shtratnikova V."/>
            <person name="Makarenko M."/>
            <person name="Klepikova A."/>
            <person name="Omelchenko D."/>
            <person name="Novikova G."/>
            <person name="Obukhova E."/>
            <person name="Bogdanov V."/>
            <person name="Penin A."/>
            <person name="Logacheva M."/>
        </authorList>
    </citation>
    <scope>NUCLEOTIDE SEQUENCE</scope>
    <source>
        <strain evidence="16">Hsosn_3</strain>
        <tissue evidence="16">Leaf</tissue>
    </source>
</reference>
<evidence type="ECO:0000256" key="10">
    <source>
        <dbReference type="ARBA" id="ARBA00023136"/>
    </source>
</evidence>
<evidence type="ECO:0000256" key="7">
    <source>
        <dbReference type="ARBA" id="ARBA00022741"/>
    </source>
</evidence>
<dbReference type="InterPro" id="IPR050994">
    <property type="entry name" value="At_inactive_RLKs"/>
</dbReference>
<dbReference type="Gene3D" id="3.80.10.10">
    <property type="entry name" value="Ribonuclease Inhibitor"/>
    <property type="match status" value="1"/>
</dbReference>
<evidence type="ECO:0000256" key="14">
    <source>
        <dbReference type="SAM" id="SignalP"/>
    </source>
</evidence>
<dbReference type="SUPFAM" id="SSF52058">
    <property type="entry name" value="L domain-like"/>
    <property type="match status" value="1"/>
</dbReference>
<comment type="caution">
    <text evidence="16">The sequence shown here is derived from an EMBL/GenBank/DDBJ whole genome shotgun (WGS) entry which is preliminary data.</text>
</comment>